<evidence type="ECO:0000256" key="4">
    <source>
        <dbReference type="ARBA" id="ARBA00022692"/>
    </source>
</evidence>
<dbReference type="PATRIC" id="fig|405446.3.peg.1531"/>
<organism evidence="8 9">
    <name type="scientific">Stenotrophomonas terrae</name>
    <dbReference type="NCBI Taxonomy" id="405446"/>
    <lineage>
        <taxon>Bacteria</taxon>
        <taxon>Pseudomonadati</taxon>
        <taxon>Pseudomonadota</taxon>
        <taxon>Gammaproteobacteria</taxon>
        <taxon>Lysobacterales</taxon>
        <taxon>Lysobacteraceae</taxon>
        <taxon>Stenotrophomonas</taxon>
    </lineage>
</organism>
<evidence type="ECO:0000256" key="3">
    <source>
        <dbReference type="ARBA" id="ARBA00022475"/>
    </source>
</evidence>
<evidence type="ECO:0000256" key="1">
    <source>
        <dbReference type="ARBA" id="ARBA00004651"/>
    </source>
</evidence>
<dbReference type="AlphaFoldDB" id="A0A0R0CNS5"/>
<keyword evidence="9" id="KW-1185">Reference proteome</keyword>
<evidence type="ECO:0000256" key="6">
    <source>
        <dbReference type="ARBA" id="ARBA00023136"/>
    </source>
</evidence>
<proteinExistence type="inferred from homology"/>
<dbReference type="Pfam" id="PF07681">
    <property type="entry name" value="DoxX"/>
    <property type="match status" value="1"/>
</dbReference>
<dbReference type="PANTHER" id="PTHR33452:SF1">
    <property type="entry name" value="INNER MEMBRANE PROTEIN YPHA-RELATED"/>
    <property type="match status" value="1"/>
</dbReference>
<keyword evidence="6 7" id="KW-0472">Membrane</keyword>
<dbReference type="GO" id="GO:0005886">
    <property type="term" value="C:plasma membrane"/>
    <property type="evidence" value="ECO:0007669"/>
    <property type="project" value="UniProtKB-SubCell"/>
</dbReference>
<comment type="caution">
    <text evidence="8">The sequence shown here is derived from an EMBL/GenBank/DDBJ whole genome shotgun (WGS) entry which is preliminary data.</text>
</comment>
<evidence type="ECO:0000256" key="2">
    <source>
        <dbReference type="ARBA" id="ARBA00006679"/>
    </source>
</evidence>
<comment type="similarity">
    <text evidence="2">Belongs to the DoxX family.</text>
</comment>
<comment type="subcellular location">
    <subcellularLocation>
        <location evidence="1">Cell membrane</location>
        <topology evidence="1">Multi-pass membrane protein</topology>
    </subcellularLocation>
</comment>
<keyword evidence="3" id="KW-1003">Cell membrane</keyword>
<feature type="transmembrane region" description="Helical" evidence="7">
    <location>
        <begin position="12"/>
        <end position="30"/>
    </location>
</feature>
<dbReference type="RefSeq" id="WP_057628596.1">
    <property type="nucleotide sequence ID" value="NZ_LDJJ01000033.1"/>
</dbReference>
<evidence type="ECO:0000313" key="8">
    <source>
        <dbReference type="EMBL" id="KRG67233.1"/>
    </source>
</evidence>
<feature type="transmembrane region" description="Helical" evidence="7">
    <location>
        <begin position="117"/>
        <end position="134"/>
    </location>
</feature>
<evidence type="ECO:0000313" key="9">
    <source>
        <dbReference type="Proteomes" id="UP000051863"/>
    </source>
</evidence>
<accession>A0A0R0CNS5</accession>
<dbReference type="InterPro" id="IPR032808">
    <property type="entry name" value="DoxX"/>
</dbReference>
<feature type="transmembrane region" description="Helical" evidence="7">
    <location>
        <begin position="50"/>
        <end position="71"/>
    </location>
</feature>
<gene>
    <name evidence="8" type="ORF">ABB27_10230</name>
</gene>
<keyword evidence="5 7" id="KW-1133">Transmembrane helix</keyword>
<sequence length="139" mass="15132">MLDKLVERNRDGMILFVRIVMMVMFMYSGFGKLNDFQGTVGYLASLHAPVPQLAAAVSVAMELGVGIALILGLWVRPLALLLAVFVLCASCMGHPFWTMQGADRAMNLLQFLKNLSIISGLLLLVVTGGGRYALTRSRS</sequence>
<dbReference type="InterPro" id="IPR051907">
    <property type="entry name" value="DoxX-like_oxidoreductase"/>
</dbReference>
<dbReference type="Proteomes" id="UP000051863">
    <property type="component" value="Unassembled WGS sequence"/>
</dbReference>
<dbReference type="PANTHER" id="PTHR33452">
    <property type="entry name" value="OXIDOREDUCTASE CATD-RELATED"/>
    <property type="match status" value="1"/>
</dbReference>
<name>A0A0R0CNS5_9GAMM</name>
<feature type="transmembrane region" description="Helical" evidence="7">
    <location>
        <begin position="78"/>
        <end position="97"/>
    </location>
</feature>
<keyword evidence="4 7" id="KW-0812">Transmembrane</keyword>
<reference evidence="8 9" key="1">
    <citation type="submission" date="2015-05" db="EMBL/GenBank/DDBJ databases">
        <title>Genome sequencing and analysis of members of genus Stenotrophomonas.</title>
        <authorList>
            <person name="Patil P.P."/>
            <person name="Midha S."/>
            <person name="Patil P.B."/>
        </authorList>
    </citation>
    <scope>NUCLEOTIDE SEQUENCE [LARGE SCALE GENOMIC DNA]</scope>
    <source>
        <strain evidence="8 9">DSM 18941</strain>
    </source>
</reference>
<evidence type="ECO:0000256" key="5">
    <source>
        <dbReference type="ARBA" id="ARBA00022989"/>
    </source>
</evidence>
<dbReference type="EMBL" id="LDJJ01000033">
    <property type="protein sequence ID" value="KRG67233.1"/>
    <property type="molecule type" value="Genomic_DNA"/>
</dbReference>
<protein>
    <submittedName>
        <fullName evidence="8">Membrane protein</fullName>
    </submittedName>
</protein>
<evidence type="ECO:0000256" key="7">
    <source>
        <dbReference type="SAM" id="Phobius"/>
    </source>
</evidence>